<dbReference type="EMBL" id="BMOY01000002">
    <property type="protein sequence ID" value="GGI95595.1"/>
    <property type="molecule type" value="Genomic_DNA"/>
</dbReference>
<reference evidence="8" key="1">
    <citation type="journal article" date="2014" name="Int. J. Syst. Evol. Microbiol.">
        <title>Complete genome sequence of Corynebacterium casei LMG S-19264T (=DSM 44701T), isolated from a smear-ripened cheese.</title>
        <authorList>
            <consortium name="US DOE Joint Genome Institute (JGI-PGF)"/>
            <person name="Walter F."/>
            <person name="Albersmeier A."/>
            <person name="Kalinowski J."/>
            <person name="Ruckert C."/>
        </authorList>
    </citation>
    <scope>NUCLEOTIDE SEQUENCE</scope>
    <source>
        <strain evidence="8">JCM 18487</strain>
    </source>
</reference>
<gene>
    <name evidence="8" type="ORF">GCM10010885_01550</name>
</gene>
<keyword evidence="4" id="KW-0597">Phosphoprotein</keyword>
<dbReference type="PANTHER" id="PTHR33495:SF2">
    <property type="entry name" value="ANTI-SIGMA FACTOR ANTAGONIST TM_1081-RELATED"/>
    <property type="match status" value="1"/>
</dbReference>
<comment type="similarity">
    <text evidence="2 6">Belongs to the anti-sigma-factor antagonist family.</text>
</comment>
<dbReference type="InterPro" id="IPR014237">
    <property type="entry name" value="Anti-sigma_F_ant"/>
</dbReference>
<name>A0A917K214_9BACL</name>
<comment type="caution">
    <text evidence="8">The sequence shown here is derived from an EMBL/GenBank/DDBJ whole genome shotgun (WGS) entry which is preliminary data.</text>
</comment>
<dbReference type="SUPFAM" id="SSF52091">
    <property type="entry name" value="SpoIIaa-like"/>
    <property type="match status" value="1"/>
</dbReference>
<dbReference type="InterPro" id="IPR036513">
    <property type="entry name" value="STAS_dom_sf"/>
</dbReference>
<dbReference type="NCBIfam" id="TIGR02886">
    <property type="entry name" value="spore_II_AA"/>
    <property type="match status" value="1"/>
</dbReference>
<keyword evidence="9" id="KW-1185">Reference proteome</keyword>
<evidence type="ECO:0000256" key="6">
    <source>
        <dbReference type="RuleBase" id="RU003749"/>
    </source>
</evidence>
<evidence type="ECO:0000256" key="5">
    <source>
        <dbReference type="ARBA" id="ARBA00022969"/>
    </source>
</evidence>
<dbReference type="PANTHER" id="PTHR33495">
    <property type="entry name" value="ANTI-SIGMA FACTOR ANTAGONIST TM_1081-RELATED-RELATED"/>
    <property type="match status" value="1"/>
</dbReference>
<dbReference type="Gene3D" id="3.30.750.24">
    <property type="entry name" value="STAS domain"/>
    <property type="match status" value="1"/>
</dbReference>
<dbReference type="CDD" id="cd07043">
    <property type="entry name" value="STAS_anti-anti-sigma_factors"/>
    <property type="match status" value="1"/>
</dbReference>
<dbReference type="Proteomes" id="UP000637695">
    <property type="component" value="Unassembled WGS sequence"/>
</dbReference>
<dbReference type="Pfam" id="PF01740">
    <property type="entry name" value="STAS"/>
    <property type="match status" value="1"/>
</dbReference>
<dbReference type="GO" id="GO:0045152">
    <property type="term" value="F:antisigma factor binding"/>
    <property type="evidence" value="ECO:0007669"/>
    <property type="project" value="InterPro"/>
</dbReference>
<dbReference type="GO" id="GO:0030435">
    <property type="term" value="P:sporulation resulting in formation of a cellular spore"/>
    <property type="evidence" value="ECO:0007669"/>
    <property type="project" value="UniProtKB-KW"/>
</dbReference>
<dbReference type="InterPro" id="IPR002645">
    <property type="entry name" value="STAS_dom"/>
</dbReference>
<dbReference type="InterPro" id="IPR003658">
    <property type="entry name" value="Anti-sigma_ant"/>
</dbReference>
<dbReference type="AlphaFoldDB" id="A0A917K214"/>
<keyword evidence="5" id="KW-0749">Sporulation</keyword>
<feature type="domain" description="STAS" evidence="7">
    <location>
        <begin position="1"/>
        <end position="111"/>
    </location>
</feature>
<evidence type="ECO:0000259" key="7">
    <source>
        <dbReference type="PROSITE" id="PS50801"/>
    </source>
</evidence>
<evidence type="ECO:0000256" key="3">
    <source>
        <dbReference type="ARBA" id="ARBA00020784"/>
    </source>
</evidence>
<accession>A0A917K214</accession>
<evidence type="ECO:0000256" key="4">
    <source>
        <dbReference type="ARBA" id="ARBA00022553"/>
    </source>
</evidence>
<proteinExistence type="inferred from homology"/>
<reference evidence="8" key="2">
    <citation type="submission" date="2020-09" db="EMBL/GenBank/DDBJ databases">
        <authorList>
            <person name="Sun Q."/>
            <person name="Ohkuma M."/>
        </authorList>
    </citation>
    <scope>NUCLEOTIDE SEQUENCE</scope>
    <source>
        <strain evidence="8">JCM 18487</strain>
    </source>
</reference>
<sequence>MAMEVHKVDGVLVVRLQGELDHHVVEQIRDEIERELAWVRHRALVLSCRGVSFMDSSGLGLVLGRYRSVSSHRGRMALCEVGPSLMKLFELSGILKIVPVFPDEEQAIAHVKEA</sequence>
<evidence type="ECO:0000313" key="9">
    <source>
        <dbReference type="Proteomes" id="UP000637695"/>
    </source>
</evidence>
<evidence type="ECO:0000256" key="1">
    <source>
        <dbReference type="ARBA" id="ARBA00001976"/>
    </source>
</evidence>
<protein>
    <recommendedName>
        <fullName evidence="3 6">Anti-sigma F factor antagonist</fullName>
    </recommendedName>
    <alternativeName>
        <fullName evidence="6">Stage II sporulation protein</fullName>
    </alternativeName>
</protein>
<dbReference type="NCBIfam" id="TIGR00377">
    <property type="entry name" value="ant_ant_sig"/>
    <property type="match status" value="1"/>
</dbReference>
<comment type="function">
    <text evidence="1">In the phosphorylated form it could act as an anti-anti-sigma factor that counteracts SpoIIAB and thus releases sigma f from inhibition.</text>
</comment>
<evidence type="ECO:0000313" key="8">
    <source>
        <dbReference type="EMBL" id="GGI95595.1"/>
    </source>
</evidence>
<dbReference type="GO" id="GO:0043856">
    <property type="term" value="F:anti-sigma factor antagonist activity"/>
    <property type="evidence" value="ECO:0007669"/>
    <property type="project" value="InterPro"/>
</dbReference>
<organism evidence="8 9">
    <name type="scientific">Alicyclobacillus cellulosilyticus</name>
    <dbReference type="NCBI Taxonomy" id="1003997"/>
    <lineage>
        <taxon>Bacteria</taxon>
        <taxon>Bacillati</taxon>
        <taxon>Bacillota</taxon>
        <taxon>Bacilli</taxon>
        <taxon>Bacillales</taxon>
        <taxon>Alicyclobacillaceae</taxon>
        <taxon>Alicyclobacillus</taxon>
    </lineage>
</organism>
<dbReference type="PROSITE" id="PS50801">
    <property type="entry name" value="STAS"/>
    <property type="match status" value="1"/>
</dbReference>
<evidence type="ECO:0000256" key="2">
    <source>
        <dbReference type="ARBA" id="ARBA00009013"/>
    </source>
</evidence>